<comment type="caution">
    <text evidence="2">The sequence shown here is derived from an EMBL/GenBank/DDBJ whole genome shotgun (WGS) entry which is preliminary data.</text>
</comment>
<dbReference type="Proteomes" id="UP000249341">
    <property type="component" value="Unassembled WGS sequence"/>
</dbReference>
<feature type="transmembrane region" description="Helical" evidence="1">
    <location>
        <begin position="16"/>
        <end position="38"/>
    </location>
</feature>
<evidence type="ECO:0000256" key="1">
    <source>
        <dbReference type="SAM" id="Phobius"/>
    </source>
</evidence>
<gene>
    <name evidence="2" type="ORF">B0I29_11551</name>
</gene>
<sequence>MPLTAAPAPAPAYGRLLINGLLAGLIAGLLAGGFAFFFGEPHVDAAIALEEAAAVAAGDTGGGEEPLVERDVQSGFGLILATSLYGIALGGMFATGYTVLRRRLRASSDARASLGLAGAVLLGFVLVPFVKYPPNPPAVGDPATINQRTITYLAMVVIGLVAVWAGVVAARTQAPEWRKALAGVAGFVVVVAIGYALLPSFNEVPETFPATLLWDFRLSSLGTQVVLWTVLGLGFTALLARSHTPAAEAEKSEPVAVSR</sequence>
<reference evidence="2 3" key="1">
    <citation type="submission" date="2018-06" db="EMBL/GenBank/DDBJ databases">
        <title>Genomic Encyclopedia of Type Strains, Phase III (KMG-III): the genomes of soil and plant-associated and newly described type strains.</title>
        <authorList>
            <person name="Whitman W."/>
        </authorList>
    </citation>
    <scope>NUCLEOTIDE SEQUENCE [LARGE SCALE GENOMIC DNA]</scope>
    <source>
        <strain evidence="2 3">CGMCC 4.7090</strain>
    </source>
</reference>
<dbReference type="AlphaFoldDB" id="A0A327Z570"/>
<dbReference type="OrthoDB" id="6851830at2"/>
<proteinExistence type="predicted"/>
<accession>A0A327Z570</accession>
<keyword evidence="1" id="KW-0812">Transmembrane</keyword>
<dbReference type="EMBL" id="QLMJ01000015">
    <property type="protein sequence ID" value="RAK31245.1"/>
    <property type="molecule type" value="Genomic_DNA"/>
</dbReference>
<keyword evidence="1" id="KW-0472">Membrane</keyword>
<evidence type="ECO:0000313" key="2">
    <source>
        <dbReference type="EMBL" id="RAK31245.1"/>
    </source>
</evidence>
<dbReference type="RefSeq" id="WP_111652174.1">
    <property type="nucleotide sequence ID" value="NZ_JACHWI010000010.1"/>
</dbReference>
<protein>
    <submittedName>
        <fullName evidence="2">Putative cobalt transporter subunit CbtA</fullName>
    </submittedName>
</protein>
<feature type="transmembrane region" description="Helical" evidence="1">
    <location>
        <begin position="112"/>
        <end position="130"/>
    </location>
</feature>
<keyword evidence="1" id="KW-1133">Transmembrane helix</keyword>
<dbReference type="InterPro" id="IPR012666">
    <property type="entry name" value="CbtA_put"/>
</dbReference>
<dbReference type="Pfam" id="PF09490">
    <property type="entry name" value="CbtA"/>
    <property type="match status" value="1"/>
</dbReference>
<name>A0A327Z570_9ACTN</name>
<feature type="transmembrane region" description="Helical" evidence="1">
    <location>
        <begin position="180"/>
        <end position="198"/>
    </location>
</feature>
<feature type="transmembrane region" description="Helical" evidence="1">
    <location>
        <begin position="150"/>
        <end position="168"/>
    </location>
</feature>
<feature type="transmembrane region" description="Helical" evidence="1">
    <location>
        <begin position="218"/>
        <end position="240"/>
    </location>
</feature>
<keyword evidence="3" id="KW-1185">Reference proteome</keyword>
<evidence type="ECO:0000313" key="3">
    <source>
        <dbReference type="Proteomes" id="UP000249341"/>
    </source>
</evidence>
<organism evidence="2 3">
    <name type="scientific">Actinoplanes lutulentus</name>
    <dbReference type="NCBI Taxonomy" id="1287878"/>
    <lineage>
        <taxon>Bacteria</taxon>
        <taxon>Bacillati</taxon>
        <taxon>Actinomycetota</taxon>
        <taxon>Actinomycetes</taxon>
        <taxon>Micromonosporales</taxon>
        <taxon>Micromonosporaceae</taxon>
        <taxon>Actinoplanes</taxon>
    </lineage>
</organism>
<feature type="transmembrane region" description="Helical" evidence="1">
    <location>
        <begin position="76"/>
        <end position="100"/>
    </location>
</feature>